<dbReference type="PANTHER" id="PTHR46641">
    <property type="entry name" value="FMRFAMIDE RECEPTOR-RELATED"/>
    <property type="match status" value="1"/>
</dbReference>
<dbReference type="PANTHER" id="PTHR46641:SF25">
    <property type="entry name" value="CNMAMIDE RECEPTOR-RELATED"/>
    <property type="match status" value="1"/>
</dbReference>
<keyword evidence="5" id="KW-0297">G-protein coupled receptor</keyword>
<comment type="similarity">
    <text evidence="5">Belongs to the G-protein coupled receptor 1 family.</text>
</comment>
<evidence type="ECO:0000256" key="2">
    <source>
        <dbReference type="ARBA" id="ARBA00022692"/>
    </source>
</evidence>
<keyword evidence="2 5" id="KW-0812">Transmembrane</keyword>
<evidence type="ECO:0000256" key="3">
    <source>
        <dbReference type="ARBA" id="ARBA00022989"/>
    </source>
</evidence>
<dbReference type="SUPFAM" id="SSF81321">
    <property type="entry name" value="Family A G protein-coupled receptor-like"/>
    <property type="match status" value="1"/>
</dbReference>
<feature type="transmembrane region" description="Helical" evidence="6">
    <location>
        <begin position="293"/>
        <end position="316"/>
    </location>
</feature>
<sequence>MTAIPYLSNDMNITDILSQIHELRPEERIQLFELIGISNEDDLQRYLVGGYLSPRDEQVFLNYQEYRIHKTLLIYIPPILLILGTFGNIFAFLVLRHKAMSRLSTYLFLAALSVADSLVLGIGLLRLWVGELSNFDIRDQADWLCKSIITLGYVWSDFSVWLIVAVTLERYIVVAYPLKAQRLCSVQKAKKTIIALFITFVAINMHFFWTVGLHQSVKGGEMKCDSSPDHAYLVNVVWPWIDALLYSFVPFILILIFNILIIFRIFRATTGREFLQNRGKHIRRFNLEGNSRLTIMLLTVSFTFLITTLPMNIGIIGSFFWNKQSHNVAEMSKLRLFVTIAELLMYLNHSINFFLYCATGQKFRNEIVKMVCVRFGHIPSSDHSQHLYCSRGCSVSGYNNIIRKSVGETEV</sequence>
<dbReference type="Proteomes" id="UP001347796">
    <property type="component" value="Unassembled WGS sequence"/>
</dbReference>
<feature type="domain" description="G-protein coupled receptors family 1 profile" evidence="7">
    <location>
        <begin position="87"/>
        <end position="356"/>
    </location>
</feature>
<evidence type="ECO:0000256" key="1">
    <source>
        <dbReference type="ARBA" id="ARBA00004370"/>
    </source>
</evidence>
<keyword evidence="4 6" id="KW-0472">Membrane</keyword>
<dbReference type="InterPro" id="IPR000276">
    <property type="entry name" value="GPCR_Rhodpsn"/>
</dbReference>
<comment type="subcellular location">
    <subcellularLocation>
        <location evidence="1">Membrane</location>
    </subcellularLocation>
</comment>
<name>A0AAN8PUI7_PATCE</name>
<reference evidence="8 9" key="1">
    <citation type="submission" date="2024-01" db="EMBL/GenBank/DDBJ databases">
        <title>The genome of the rayed Mediterranean limpet Patella caerulea (Linnaeus, 1758).</title>
        <authorList>
            <person name="Anh-Thu Weber A."/>
            <person name="Halstead-Nussloch G."/>
        </authorList>
    </citation>
    <scope>NUCLEOTIDE SEQUENCE [LARGE SCALE GENOMIC DNA]</scope>
    <source>
        <strain evidence="8">AATW-2023a</strain>
        <tissue evidence="8">Whole specimen</tissue>
    </source>
</reference>
<gene>
    <name evidence="8" type="ORF">SNE40_008018</name>
</gene>
<feature type="transmembrane region" description="Helical" evidence="6">
    <location>
        <begin position="193"/>
        <end position="212"/>
    </location>
</feature>
<keyword evidence="5" id="KW-0675">Receptor</keyword>
<evidence type="ECO:0000256" key="4">
    <source>
        <dbReference type="ARBA" id="ARBA00023136"/>
    </source>
</evidence>
<feature type="transmembrane region" description="Helical" evidence="6">
    <location>
        <begin position="243"/>
        <end position="266"/>
    </location>
</feature>
<dbReference type="PROSITE" id="PS50262">
    <property type="entry name" value="G_PROTEIN_RECEP_F1_2"/>
    <property type="match status" value="1"/>
</dbReference>
<dbReference type="Gene3D" id="1.20.1070.10">
    <property type="entry name" value="Rhodopsin 7-helix transmembrane proteins"/>
    <property type="match status" value="1"/>
</dbReference>
<feature type="transmembrane region" description="Helical" evidence="6">
    <location>
        <begin position="107"/>
        <end position="128"/>
    </location>
</feature>
<accession>A0AAN8PUI7</accession>
<dbReference type="InterPro" id="IPR052954">
    <property type="entry name" value="GPCR-Ligand_Int"/>
</dbReference>
<dbReference type="PROSITE" id="PS00237">
    <property type="entry name" value="G_PROTEIN_RECEP_F1_1"/>
    <property type="match status" value="1"/>
</dbReference>
<organism evidence="8 9">
    <name type="scientific">Patella caerulea</name>
    <name type="common">Rayed Mediterranean limpet</name>
    <dbReference type="NCBI Taxonomy" id="87958"/>
    <lineage>
        <taxon>Eukaryota</taxon>
        <taxon>Metazoa</taxon>
        <taxon>Spiralia</taxon>
        <taxon>Lophotrochozoa</taxon>
        <taxon>Mollusca</taxon>
        <taxon>Gastropoda</taxon>
        <taxon>Patellogastropoda</taxon>
        <taxon>Patelloidea</taxon>
        <taxon>Patellidae</taxon>
        <taxon>Patella</taxon>
    </lineage>
</organism>
<evidence type="ECO:0000259" key="7">
    <source>
        <dbReference type="PROSITE" id="PS50262"/>
    </source>
</evidence>
<dbReference type="CDD" id="cd14978">
    <property type="entry name" value="7tmA_FMRFamide_R-like"/>
    <property type="match status" value="1"/>
</dbReference>
<feature type="transmembrane region" description="Helical" evidence="6">
    <location>
        <begin position="148"/>
        <end position="172"/>
    </location>
</feature>
<dbReference type="InterPro" id="IPR017452">
    <property type="entry name" value="GPCR_Rhodpsn_7TM"/>
</dbReference>
<evidence type="ECO:0000313" key="8">
    <source>
        <dbReference type="EMBL" id="KAK6185877.1"/>
    </source>
</evidence>
<dbReference type="AlphaFoldDB" id="A0AAN8PUI7"/>
<keyword evidence="5" id="KW-0807">Transducer</keyword>
<dbReference type="GO" id="GO:0004930">
    <property type="term" value="F:G protein-coupled receptor activity"/>
    <property type="evidence" value="ECO:0007669"/>
    <property type="project" value="UniProtKB-KW"/>
</dbReference>
<proteinExistence type="inferred from homology"/>
<dbReference type="GO" id="GO:0016020">
    <property type="term" value="C:membrane"/>
    <property type="evidence" value="ECO:0007669"/>
    <property type="project" value="UniProtKB-SubCell"/>
</dbReference>
<keyword evidence="3 6" id="KW-1133">Transmembrane helix</keyword>
<dbReference type="Pfam" id="PF00001">
    <property type="entry name" value="7tm_1"/>
    <property type="match status" value="1"/>
</dbReference>
<evidence type="ECO:0000313" key="9">
    <source>
        <dbReference type="Proteomes" id="UP001347796"/>
    </source>
</evidence>
<feature type="transmembrane region" description="Helical" evidence="6">
    <location>
        <begin position="336"/>
        <end position="357"/>
    </location>
</feature>
<feature type="transmembrane region" description="Helical" evidence="6">
    <location>
        <begin position="72"/>
        <end position="95"/>
    </location>
</feature>
<dbReference type="PRINTS" id="PR00237">
    <property type="entry name" value="GPCRRHODOPSN"/>
</dbReference>
<protein>
    <recommendedName>
        <fullName evidence="7">G-protein coupled receptors family 1 profile domain-containing protein</fullName>
    </recommendedName>
</protein>
<comment type="caution">
    <text evidence="8">The sequence shown here is derived from an EMBL/GenBank/DDBJ whole genome shotgun (WGS) entry which is preliminary data.</text>
</comment>
<dbReference type="EMBL" id="JAZGQO010000006">
    <property type="protein sequence ID" value="KAK6185877.1"/>
    <property type="molecule type" value="Genomic_DNA"/>
</dbReference>
<evidence type="ECO:0000256" key="5">
    <source>
        <dbReference type="RuleBase" id="RU000688"/>
    </source>
</evidence>
<evidence type="ECO:0000256" key="6">
    <source>
        <dbReference type="SAM" id="Phobius"/>
    </source>
</evidence>
<keyword evidence="9" id="KW-1185">Reference proteome</keyword>